<comment type="caution">
    <text evidence="3">The sequence shown here is derived from an EMBL/GenBank/DDBJ whole genome shotgun (WGS) entry which is preliminary data.</text>
</comment>
<evidence type="ECO:0000256" key="2">
    <source>
        <dbReference type="SAM" id="SignalP"/>
    </source>
</evidence>
<dbReference type="Proteomes" id="UP000593567">
    <property type="component" value="Unassembled WGS sequence"/>
</dbReference>
<dbReference type="AlphaFoldDB" id="A0A7J7KK88"/>
<protein>
    <submittedName>
        <fullName evidence="3">Uncharacterized protein</fullName>
    </submittedName>
</protein>
<name>A0A7J7KK88_BUGNE</name>
<keyword evidence="2" id="KW-0732">Signal</keyword>
<organism evidence="3 4">
    <name type="scientific">Bugula neritina</name>
    <name type="common">Brown bryozoan</name>
    <name type="synonym">Sertularia neritina</name>
    <dbReference type="NCBI Taxonomy" id="10212"/>
    <lineage>
        <taxon>Eukaryota</taxon>
        <taxon>Metazoa</taxon>
        <taxon>Spiralia</taxon>
        <taxon>Lophotrochozoa</taxon>
        <taxon>Bryozoa</taxon>
        <taxon>Gymnolaemata</taxon>
        <taxon>Cheilostomatida</taxon>
        <taxon>Flustrina</taxon>
        <taxon>Buguloidea</taxon>
        <taxon>Bugulidae</taxon>
        <taxon>Bugula</taxon>
    </lineage>
</organism>
<evidence type="ECO:0000256" key="1">
    <source>
        <dbReference type="SAM" id="MobiDB-lite"/>
    </source>
</evidence>
<accession>A0A7J7KK88</accession>
<feature type="region of interest" description="Disordered" evidence="1">
    <location>
        <begin position="25"/>
        <end position="146"/>
    </location>
</feature>
<feature type="compositionally biased region" description="Basic and acidic residues" evidence="1">
    <location>
        <begin position="27"/>
        <end position="137"/>
    </location>
</feature>
<evidence type="ECO:0000313" key="4">
    <source>
        <dbReference type="Proteomes" id="UP000593567"/>
    </source>
</evidence>
<gene>
    <name evidence="3" type="ORF">EB796_003655</name>
</gene>
<dbReference type="EMBL" id="VXIV02000480">
    <property type="protein sequence ID" value="KAF6038028.1"/>
    <property type="molecule type" value="Genomic_DNA"/>
</dbReference>
<proteinExistence type="predicted"/>
<reference evidence="3" key="1">
    <citation type="submission" date="2020-06" db="EMBL/GenBank/DDBJ databases">
        <title>Draft genome of Bugula neritina, a colonial animal packing powerful symbionts and potential medicines.</title>
        <authorList>
            <person name="Rayko M."/>
        </authorList>
    </citation>
    <scope>NUCLEOTIDE SEQUENCE [LARGE SCALE GENOMIC DNA]</scope>
    <source>
        <strain evidence="3">Kwan_BN1</strain>
    </source>
</reference>
<evidence type="ECO:0000313" key="3">
    <source>
        <dbReference type="EMBL" id="KAF6038028.1"/>
    </source>
</evidence>
<feature type="signal peptide" evidence="2">
    <location>
        <begin position="1"/>
        <end position="21"/>
    </location>
</feature>
<keyword evidence="4" id="KW-1185">Reference proteome</keyword>
<sequence length="158" mass="18560">MLYTNPSVFVSVLSLLCFCYSDDGEESRDRYRDEPARDRFRDEPTRDRFRDEPTRDRFRDEPPRDRFRDGGGRRDEPWSRDGGRRDGYERRDGGFERRGDSDRNERRGDGNRFERRGDDRWARGADESNRRSDDRGFGQDTRGAARLLAPAVVVSGVD</sequence>
<feature type="chain" id="PRO_5029470024" evidence="2">
    <location>
        <begin position="22"/>
        <end position="158"/>
    </location>
</feature>